<dbReference type="Pfam" id="PF06580">
    <property type="entry name" value="His_kinase"/>
    <property type="match status" value="1"/>
</dbReference>
<reference evidence="12" key="2">
    <citation type="journal article" date="2021" name="PeerJ">
        <title>Extensive microbial diversity within the chicken gut microbiome revealed by metagenomics and culture.</title>
        <authorList>
            <person name="Gilroy R."/>
            <person name="Ravi A."/>
            <person name="Getino M."/>
            <person name="Pursley I."/>
            <person name="Horton D.L."/>
            <person name="Alikhan N.F."/>
            <person name="Baker D."/>
            <person name="Gharbi K."/>
            <person name="Hall N."/>
            <person name="Watson M."/>
            <person name="Adriaenssens E.M."/>
            <person name="Foster-Nyarko E."/>
            <person name="Jarju S."/>
            <person name="Secka A."/>
            <person name="Antonio M."/>
            <person name="Oren A."/>
            <person name="Chaudhuri R.R."/>
            <person name="La Ragione R."/>
            <person name="Hildebrand F."/>
            <person name="Pallen M.J."/>
        </authorList>
    </citation>
    <scope>NUCLEOTIDE SEQUENCE</scope>
    <source>
        <strain evidence="12">ChiBcec6-7307</strain>
    </source>
</reference>
<evidence type="ECO:0000256" key="9">
    <source>
        <dbReference type="SAM" id="Phobius"/>
    </source>
</evidence>
<dbReference type="InterPro" id="IPR003594">
    <property type="entry name" value="HATPase_dom"/>
</dbReference>
<keyword evidence="9" id="KW-0812">Transmembrane</keyword>
<organism evidence="12 13">
    <name type="scientific">Candidatus Merdiplasma excrementigallinarum</name>
    <dbReference type="NCBI Taxonomy" id="2840864"/>
    <lineage>
        <taxon>Bacteria</taxon>
        <taxon>Bacillati</taxon>
        <taxon>Bacillota</taxon>
        <taxon>Clostridia</taxon>
        <taxon>Lachnospirales</taxon>
        <taxon>Lachnospiraceae</taxon>
        <taxon>Lachnospiraceae incertae sedis</taxon>
        <taxon>Candidatus Merdiplasma</taxon>
    </lineage>
</organism>
<feature type="transmembrane region" description="Helical" evidence="9">
    <location>
        <begin position="15"/>
        <end position="36"/>
    </location>
</feature>
<evidence type="ECO:0000256" key="2">
    <source>
        <dbReference type="ARBA" id="ARBA00004370"/>
    </source>
</evidence>
<dbReference type="GO" id="GO:0000155">
    <property type="term" value="F:phosphorelay sensor kinase activity"/>
    <property type="evidence" value="ECO:0007669"/>
    <property type="project" value="InterPro"/>
</dbReference>
<dbReference type="EMBL" id="DVOS01000043">
    <property type="protein sequence ID" value="HIV23296.1"/>
    <property type="molecule type" value="Genomic_DNA"/>
</dbReference>
<keyword evidence="5" id="KW-0808">Transferase</keyword>
<evidence type="ECO:0000259" key="11">
    <source>
        <dbReference type="PROSITE" id="PS50885"/>
    </source>
</evidence>
<keyword evidence="6 12" id="KW-0418">Kinase</keyword>
<evidence type="ECO:0000256" key="8">
    <source>
        <dbReference type="SAM" id="Coils"/>
    </source>
</evidence>
<comment type="catalytic activity">
    <reaction evidence="1">
        <text>ATP + protein L-histidine = ADP + protein N-phospho-L-histidine.</text>
        <dbReference type="EC" id="2.7.13.3"/>
    </reaction>
</comment>
<dbReference type="InterPro" id="IPR050640">
    <property type="entry name" value="Bact_2-comp_sensor_kinase"/>
</dbReference>
<dbReference type="SMART" id="SM00387">
    <property type="entry name" value="HATPase_c"/>
    <property type="match status" value="1"/>
</dbReference>
<sequence length="492" mass="56011">MNELKGFSVKMRLNILVMVSFIPFTLMIIFLLWMVYSFSQRYDSSVENITRANVYTADFKESIDYTMYIIVANSERADELVDREEPYRLIEDARDTFRQLNAAARNEDTRNRLKRIIASLNSLEQQVGELEKSARVIGSYEKNMERLDLDIRVMTELIQEQVQEYIYYEAASLAVIREGIRADVGNVILISGLVLAALLALYLLVSGVITASITKPLQKLREATRLAGRGDFAVRAPEYEGTAAVPALAGQKDELAVLNVSFNQMMERIGNLVEDIRVEQLKLRAAELNLLQAQINPHFLYNTLDAIIWMAESGQTEQVITMVSALSDFFRTTLSKGRDFITVREEETHIESYLKIQQFRYRDILEYSIDIPEELYGCQVLKLTLQPVVENALYHGIKSKRGMGHIAVKGRRLGNLLLLTVEDDGMGMTEERLEAVRRGLSKETDSGDGDGFGLYNIQQRIKLYYGQEYGMEIDSQYGKGTRVEITIPVKKP</sequence>
<dbReference type="InterPro" id="IPR010559">
    <property type="entry name" value="Sig_transdc_His_kin_internal"/>
</dbReference>
<dbReference type="PRINTS" id="PR00344">
    <property type="entry name" value="BCTRLSENSOR"/>
</dbReference>
<dbReference type="PROSITE" id="PS50109">
    <property type="entry name" value="HIS_KIN"/>
    <property type="match status" value="1"/>
</dbReference>
<dbReference type="Pfam" id="PF00672">
    <property type="entry name" value="HAMP"/>
    <property type="match status" value="1"/>
</dbReference>
<dbReference type="PANTHER" id="PTHR34220">
    <property type="entry name" value="SENSOR HISTIDINE KINASE YPDA"/>
    <property type="match status" value="1"/>
</dbReference>
<comment type="caution">
    <text evidence="12">The sequence shown here is derived from an EMBL/GenBank/DDBJ whole genome shotgun (WGS) entry which is preliminary data.</text>
</comment>
<evidence type="ECO:0000256" key="6">
    <source>
        <dbReference type="ARBA" id="ARBA00022777"/>
    </source>
</evidence>
<name>A0A9D1NYR8_9FIRM</name>
<evidence type="ECO:0000313" key="12">
    <source>
        <dbReference type="EMBL" id="HIV23296.1"/>
    </source>
</evidence>
<evidence type="ECO:0000256" key="5">
    <source>
        <dbReference type="ARBA" id="ARBA00022679"/>
    </source>
</evidence>
<feature type="transmembrane region" description="Helical" evidence="9">
    <location>
        <begin position="187"/>
        <end position="209"/>
    </location>
</feature>
<dbReference type="InterPro" id="IPR003660">
    <property type="entry name" value="HAMP_dom"/>
</dbReference>
<dbReference type="SUPFAM" id="SSF158472">
    <property type="entry name" value="HAMP domain-like"/>
    <property type="match status" value="1"/>
</dbReference>
<dbReference type="InterPro" id="IPR005467">
    <property type="entry name" value="His_kinase_dom"/>
</dbReference>
<keyword evidence="8" id="KW-0175">Coiled coil</keyword>
<dbReference type="Gene3D" id="3.30.565.10">
    <property type="entry name" value="Histidine kinase-like ATPase, C-terminal domain"/>
    <property type="match status" value="1"/>
</dbReference>
<dbReference type="Gene3D" id="6.10.340.10">
    <property type="match status" value="1"/>
</dbReference>
<dbReference type="PROSITE" id="PS50885">
    <property type="entry name" value="HAMP"/>
    <property type="match status" value="1"/>
</dbReference>
<dbReference type="EC" id="2.7.13.3" evidence="3"/>
<evidence type="ECO:0000256" key="1">
    <source>
        <dbReference type="ARBA" id="ARBA00000085"/>
    </source>
</evidence>
<accession>A0A9D1NYR8</accession>
<dbReference type="PANTHER" id="PTHR34220:SF7">
    <property type="entry name" value="SENSOR HISTIDINE KINASE YPDA"/>
    <property type="match status" value="1"/>
</dbReference>
<feature type="coiled-coil region" evidence="8">
    <location>
        <begin position="106"/>
        <end position="133"/>
    </location>
</feature>
<keyword evidence="4" id="KW-0597">Phosphoprotein</keyword>
<evidence type="ECO:0000313" key="13">
    <source>
        <dbReference type="Proteomes" id="UP000886889"/>
    </source>
</evidence>
<dbReference type="AlphaFoldDB" id="A0A9D1NYR8"/>
<dbReference type="SMART" id="SM00304">
    <property type="entry name" value="HAMP"/>
    <property type="match status" value="1"/>
</dbReference>
<proteinExistence type="predicted"/>
<reference evidence="12" key="1">
    <citation type="submission" date="2020-10" db="EMBL/GenBank/DDBJ databases">
        <authorList>
            <person name="Gilroy R."/>
        </authorList>
    </citation>
    <scope>NUCLEOTIDE SEQUENCE</scope>
    <source>
        <strain evidence="12">ChiBcec6-7307</strain>
    </source>
</reference>
<comment type="subcellular location">
    <subcellularLocation>
        <location evidence="2">Membrane</location>
    </subcellularLocation>
</comment>
<evidence type="ECO:0000256" key="3">
    <source>
        <dbReference type="ARBA" id="ARBA00012438"/>
    </source>
</evidence>
<dbReference type="CDD" id="cd06225">
    <property type="entry name" value="HAMP"/>
    <property type="match status" value="1"/>
</dbReference>
<feature type="domain" description="Histidine kinase" evidence="10">
    <location>
        <begin position="385"/>
        <end position="491"/>
    </location>
</feature>
<dbReference type="SUPFAM" id="SSF55874">
    <property type="entry name" value="ATPase domain of HSP90 chaperone/DNA topoisomerase II/histidine kinase"/>
    <property type="match status" value="1"/>
</dbReference>
<keyword evidence="9" id="KW-0472">Membrane</keyword>
<dbReference type="InterPro" id="IPR036890">
    <property type="entry name" value="HATPase_C_sf"/>
</dbReference>
<dbReference type="Proteomes" id="UP000886889">
    <property type="component" value="Unassembled WGS sequence"/>
</dbReference>
<gene>
    <name evidence="12" type="ORF">IAC80_05085</name>
</gene>
<evidence type="ECO:0000256" key="7">
    <source>
        <dbReference type="ARBA" id="ARBA00023012"/>
    </source>
</evidence>
<feature type="domain" description="HAMP" evidence="11">
    <location>
        <begin position="211"/>
        <end position="274"/>
    </location>
</feature>
<protein>
    <recommendedName>
        <fullName evidence="3">histidine kinase</fullName>
        <ecNumber evidence="3">2.7.13.3</ecNumber>
    </recommendedName>
</protein>
<dbReference type="GO" id="GO:0016020">
    <property type="term" value="C:membrane"/>
    <property type="evidence" value="ECO:0007669"/>
    <property type="project" value="UniProtKB-SubCell"/>
</dbReference>
<keyword evidence="7" id="KW-0902">Two-component regulatory system</keyword>
<keyword evidence="9" id="KW-1133">Transmembrane helix</keyword>
<dbReference type="Pfam" id="PF02518">
    <property type="entry name" value="HATPase_c"/>
    <property type="match status" value="1"/>
</dbReference>
<dbReference type="InterPro" id="IPR004358">
    <property type="entry name" value="Sig_transdc_His_kin-like_C"/>
</dbReference>
<evidence type="ECO:0000259" key="10">
    <source>
        <dbReference type="PROSITE" id="PS50109"/>
    </source>
</evidence>
<evidence type="ECO:0000256" key="4">
    <source>
        <dbReference type="ARBA" id="ARBA00022553"/>
    </source>
</evidence>